<feature type="region of interest" description="Disordered" evidence="1">
    <location>
        <begin position="160"/>
        <end position="185"/>
    </location>
</feature>
<sequence length="615" mass="65852">MPQCPRAPRHSYSADSTRLFVATCDHCGTSRSYRRKNHQISKYLKYRRIKRRELGLLNVAVPLDSNSASSLTTAASECGLVSSASGIPHVTYAEGLRPESFHRGGGGLGEAVEALRDALRSEPGLTVVRVHSVPRRDGKTDLVLADVAVERAVGDAAGRVCSTSSPSFDKDGDGGGGAAFHRKHGGGGGGNRAAWCALPQFPYHVALGACAKKNVSTALAATSKRMLGMKLRIDAGRMKVLAPSAERRESGGEQAQAQGQGQGRGGSTPKTILRRRAPGASDDAAAKRGSLSDGHLSDKENNASNELEKSEVKQASSTLPEDDDTSSEDSTLPLVSPEDSDDDDFGLAVDLSFLDEAIPSPIMVRRPKMRSKVRAAVEEEGPPSWQDPTCHGPLSTAPFVNVPVPSPPPPRQEPAQKKIEQAQQCAAATAPKDHQCKRGATSKTGRFLTRCIPGRKGQVAPIPQDSNNARAMQPARVSASYPPTPPPPPKQQQLQPQPWMTAPPTNDFDQPLYYHHNGIVHQQQQLLQQSSSSQQPQSYPPLAMYDRQPMYDTDQLYQLYGQPVAPQPYAVENGYVTWVRTTPLTYEPLFVPNGGGMQGGGGGGGYGAEQAQLVP</sequence>
<proteinExistence type="predicted"/>
<dbReference type="AlphaFoldDB" id="A0A7S4IZ57"/>
<accession>A0A7S4IZ57</accession>
<dbReference type="EMBL" id="HBKQ01026103">
    <property type="protein sequence ID" value="CAE2243886.1"/>
    <property type="molecule type" value="Transcribed_RNA"/>
</dbReference>
<organism evidence="2">
    <name type="scientific">Odontella aurita</name>
    <dbReference type="NCBI Taxonomy" id="265563"/>
    <lineage>
        <taxon>Eukaryota</taxon>
        <taxon>Sar</taxon>
        <taxon>Stramenopiles</taxon>
        <taxon>Ochrophyta</taxon>
        <taxon>Bacillariophyta</taxon>
        <taxon>Mediophyceae</taxon>
        <taxon>Biddulphiophycidae</taxon>
        <taxon>Eupodiscales</taxon>
        <taxon>Odontellaceae</taxon>
        <taxon>Odontella</taxon>
    </lineage>
</organism>
<gene>
    <name evidence="2" type="ORF">OAUR00152_LOCUS17679</name>
</gene>
<protein>
    <submittedName>
        <fullName evidence="2">Uncharacterized protein</fullName>
    </submittedName>
</protein>
<evidence type="ECO:0000313" key="2">
    <source>
        <dbReference type="EMBL" id="CAE2243886.1"/>
    </source>
</evidence>
<evidence type="ECO:0000256" key="1">
    <source>
        <dbReference type="SAM" id="MobiDB-lite"/>
    </source>
</evidence>
<feature type="compositionally biased region" description="Basic and acidic residues" evidence="1">
    <location>
        <begin position="295"/>
        <end position="312"/>
    </location>
</feature>
<feature type="region of interest" description="Disordered" evidence="1">
    <location>
        <begin position="243"/>
        <end position="441"/>
    </location>
</feature>
<name>A0A7S4IZ57_9STRA</name>
<feature type="region of interest" description="Disordered" evidence="1">
    <location>
        <begin position="455"/>
        <end position="503"/>
    </location>
</feature>
<reference evidence="2" key="1">
    <citation type="submission" date="2021-01" db="EMBL/GenBank/DDBJ databases">
        <authorList>
            <person name="Corre E."/>
            <person name="Pelletier E."/>
            <person name="Niang G."/>
            <person name="Scheremetjew M."/>
            <person name="Finn R."/>
            <person name="Kale V."/>
            <person name="Holt S."/>
            <person name="Cochrane G."/>
            <person name="Meng A."/>
            <person name="Brown T."/>
            <person name="Cohen L."/>
        </authorList>
    </citation>
    <scope>NUCLEOTIDE SEQUENCE</scope>
    <source>
        <strain evidence="2">Isolate 1302-5</strain>
    </source>
</reference>